<reference evidence="5 6" key="1">
    <citation type="submission" date="2020-05" db="EMBL/GenBank/DDBJ databases">
        <title>Genomic Encyclopedia of Type Strains, Phase III (KMG-III): the genomes of soil and plant-associated and newly described type strains.</title>
        <authorList>
            <person name="Whitman W."/>
        </authorList>
    </citation>
    <scope>NUCLEOTIDE SEQUENCE [LARGE SCALE GENOMIC DNA]</scope>
    <source>
        <strain evidence="5 6">KCTC 19046</strain>
    </source>
</reference>
<organism evidence="5 6">
    <name type="scientific">Isoptericola halotolerans</name>
    <dbReference type="NCBI Taxonomy" id="300560"/>
    <lineage>
        <taxon>Bacteria</taxon>
        <taxon>Bacillati</taxon>
        <taxon>Actinomycetota</taxon>
        <taxon>Actinomycetes</taxon>
        <taxon>Micrococcales</taxon>
        <taxon>Promicromonosporaceae</taxon>
        <taxon>Isoptericola</taxon>
    </lineage>
</organism>
<dbReference type="EMBL" id="JABEZU010000002">
    <property type="protein sequence ID" value="NOV97049.1"/>
    <property type="molecule type" value="Genomic_DNA"/>
</dbReference>
<dbReference type="RefSeq" id="WP_171783304.1">
    <property type="nucleotide sequence ID" value="NZ_BAAAML010000014.1"/>
</dbReference>
<evidence type="ECO:0000313" key="6">
    <source>
        <dbReference type="Proteomes" id="UP000757540"/>
    </source>
</evidence>
<feature type="compositionally biased region" description="Low complexity" evidence="1">
    <location>
        <begin position="248"/>
        <end position="263"/>
    </location>
</feature>
<feature type="transmembrane region" description="Helical" evidence="2">
    <location>
        <begin position="403"/>
        <end position="422"/>
    </location>
</feature>
<proteinExistence type="predicted"/>
<protein>
    <submittedName>
        <fullName evidence="5">Peptidoglycan/LPS O-acetylase OafA/YrhL</fullName>
    </submittedName>
</protein>
<dbReference type="InterPro" id="IPR002656">
    <property type="entry name" value="Acyl_transf_3_dom"/>
</dbReference>
<dbReference type="Pfam" id="PF19040">
    <property type="entry name" value="SGNH"/>
    <property type="match status" value="1"/>
</dbReference>
<name>A0ABX2A2H8_9MICO</name>
<feature type="domain" description="SGNH" evidence="4">
    <location>
        <begin position="484"/>
        <end position="713"/>
    </location>
</feature>
<feature type="transmembrane region" description="Helical" evidence="2">
    <location>
        <begin position="176"/>
        <end position="198"/>
    </location>
</feature>
<dbReference type="Proteomes" id="UP000757540">
    <property type="component" value="Unassembled WGS sequence"/>
</dbReference>
<keyword evidence="2" id="KW-1133">Transmembrane helix</keyword>
<feature type="transmembrane region" description="Helical" evidence="2">
    <location>
        <begin position="76"/>
        <end position="95"/>
    </location>
</feature>
<dbReference type="PANTHER" id="PTHR23028:SF53">
    <property type="entry name" value="ACYL_TRANSF_3 DOMAIN-CONTAINING PROTEIN"/>
    <property type="match status" value="1"/>
</dbReference>
<evidence type="ECO:0000259" key="3">
    <source>
        <dbReference type="Pfam" id="PF01757"/>
    </source>
</evidence>
<keyword evidence="6" id="KW-1185">Reference proteome</keyword>
<evidence type="ECO:0000256" key="2">
    <source>
        <dbReference type="SAM" id="Phobius"/>
    </source>
</evidence>
<evidence type="ECO:0000256" key="1">
    <source>
        <dbReference type="SAM" id="MobiDB-lite"/>
    </source>
</evidence>
<comment type="caution">
    <text evidence="5">The sequence shown here is derived from an EMBL/GenBank/DDBJ whole genome shotgun (WGS) entry which is preliminary data.</text>
</comment>
<feature type="transmembrane region" description="Helical" evidence="2">
    <location>
        <begin position="204"/>
        <end position="229"/>
    </location>
</feature>
<dbReference type="PANTHER" id="PTHR23028">
    <property type="entry name" value="ACETYLTRANSFERASE"/>
    <property type="match status" value="1"/>
</dbReference>
<feature type="transmembrane region" description="Helical" evidence="2">
    <location>
        <begin position="299"/>
        <end position="317"/>
    </location>
</feature>
<feature type="transmembrane region" description="Helical" evidence="2">
    <location>
        <begin position="364"/>
        <end position="382"/>
    </location>
</feature>
<feature type="transmembrane region" description="Helical" evidence="2">
    <location>
        <begin position="35"/>
        <end position="55"/>
    </location>
</feature>
<feature type="transmembrane region" description="Helical" evidence="2">
    <location>
        <begin position="337"/>
        <end position="358"/>
    </location>
</feature>
<keyword evidence="2" id="KW-0812">Transmembrane</keyword>
<feature type="transmembrane region" description="Helical" evidence="2">
    <location>
        <begin position="274"/>
        <end position="293"/>
    </location>
</feature>
<feature type="transmembrane region" description="Helical" evidence="2">
    <location>
        <begin position="147"/>
        <end position="164"/>
    </location>
</feature>
<evidence type="ECO:0000313" key="5">
    <source>
        <dbReference type="EMBL" id="NOV97049.1"/>
    </source>
</evidence>
<feature type="domain" description="Acyltransferase 3" evidence="3">
    <location>
        <begin position="10"/>
        <end position="382"/>
    </location>
</feature>
<sequence>MPAPSSPRTDIQGLRALAVAAVLGFHLWPTSVTGGYVGVDVFFVVSGFLITSHLLRRPIRSGRDLLGFWARRVRRLIPAASLVLLVTLGASALWLPTTTLVTVGREVLASALYVENWALARSETDYLATDELHSPVQHYWSLSIEEQFYVVWPLLFTAVAWVGLQARRRHGSERTTAALAVALTGTVVATSLGWSVWMTWAEPAAAYFVSTTRFWELALGGLLAALLALRATRPARVLVAAGVGQGTSAGPAAATGPAQQVGAEPGTVRSHPGLRAATAWAGLAMIVAAVLTFDAGTAFPGYTALLPTVGALLVILADADRLRGGPGGALRWRPVQWLGDTSYSVYLWHWPLVVIAPFALGRDLGAAGMLGVLVVTLLLSWLSQRYVEERLRFHPLLTRRLGATFAMLGLCVAVVAGAAVGVRDRASAAEQDAVADSRAAVAQAAPCLGAAVVRDPACADPGLVLPPTAAAQDRPVVYADDCWNDSPFTTRTTCTYGGDGPDGPAERIALVGNSHAGHWVPALEEGIVADDWQIDTYLQSVCYTVDAPIELPGAGVTGACRATNAWAVDSVVTGGYDLVVMSNRTHQPLAGVAEQDQGAAAEDAYRETLAAFTDAGVPVLVLRDTPAMPRNVPECLVQLAYDPDACGAPTEVALEPDPLAEAASADTTGLVSVTSVDHLMCDEICHPVIGGVTAYFDHGHLTATFARTLAPEVTSAVRAALGTEP</sequence>
<keyword evidence="2" id="KW-0472">Membrane</keyword>
<gene>
    <name evidence="5" type="ORF">HDG69_001624</name>
</gene>
<dbReference type="Pfam" id="PF01757">
    <property type="entry name" value="Acyl_transf_3"/>
    <property type="match status" value="1"/>
</dbReference>
<accession>A0ABX2A2H8</accession>
<dbReference type="InterPro" id="IPR050879">
    <property type="entry name" value="Acyltransferase_3"/>
</dbReference>
<dbReference type="InterPro" id="IPR043968">
    <property type="entry name" value="SGNH"/>
</dbReference>
<evidence type="ECO:0000259" key="4">
    <source>
        <dbReference type="Pfam" id="PF19040"/>
    </source>
</evidence>
<feature type="region of interest" description="Disordered" evidence="1">
    <location>
        <begin position="248"/>
        <end position="267"/>
    </location>
</feature>